<dbReference type="AlphaFoldDB" id="A0A428UDV0"/>
<accession>A0A428UDV0</accession>
<keyword evidence="2" id="KW-1185">Reference proteome</keyword>
<gene>
    <name evidence="1" type="ORF">CDV31_006327</name>
</gene>
<evidence type="ECO:0000313" key="2">
    <source>
        <dbReference type="Proteomes" id="UP000288429"/>
    </source>
</evidence>
<comment type="caution">
    <text evidence="1">The sequence shown here is derived from an EMBL/GenBank/DDBJ whole genome shotgun (WGS) entry which is preliminary data.</text>
</comment>
<dbReference type="Proteomes" id="UP000288429">
    <property type="component" value="Unassembled WGS sequence"/>
</dbReference>
<evidence type="ECO:0000313" key="1">
    <source>
        <dbReference type="EMBL" id="RSM12486.1"/>
    </source>
</evidence>
<sequence length="400" mass="45822">MDALDFSQTQDRRDAQYVMHMTRRRLRLGACQGPYKTRTEILHQLRGIKEKSHRMAVLECFSRVPSCFRLRAGEQNPVSWSFGQTRQSRGWAVRHILDYHNKSTAIYLLDPQRQGSDLLNGIWKFVDIWLYRQWFKPYETDIEYGRYVAKSVSLGWDTDTARPALTDIAGFHTNLCQDLLADILRRLPDDLLSSTKASEKWQDSKDELLVAFSQRYILQPLFKAVFIVLDQTLGPTEGPLTSDDIGNIPVSLVRTGCTEGLSGRISFDTIHHDRRVLSGLGNSDGTIDSVQTTLKTAIQFIIGLEKREMAAIGMRPSPYLLDNSIDLENEARGLGWDQSIHGELPLDLPTSTWVDKSHYQEWTGAGAHYHAGLAHVAIRFLTATRRNYPLQNDWWWWDRA</sequence>
<proteinExistence type="predicted"/>
<organism evidence="1 2">
    <name type="scientific">Fusarium ambrosium</name>
    <dbReference type="NCBI Taxonomy" id="131363"/>
    <lineage>
        <taxon>Eukaryota</taxon>
        <taxon>Fungi</taxon>
        <taxon>Dikarya</taxon>
        <taxon>Ascomycota</taxon>
        <taxon>Pezizomycotina</taxon>
        <taxon>Sordariomycetes</taxon>
        <taxon>Hypocreomycetidae</taxon>
        <taxon>Hypocreales</taxon>
        <taxon>Nectriaceae</taxon>
        <taxon>Fusarium</taxon>
        <taxon>Fusarium solani species complex</taxon>
    </lineage>
</organism>
<name>A0A428UDV0_9HYPO</name>
<dbReference type="EMBL" id="NIZV01000070">
    <property type="protein sequence ID" value="RSM12486.1"/>
    <property type="molecule type" value="Genomic_DNA"/>
</dbReference>
<reference evidence="1 2" key="1">
    <citation type="submission" date="2017-06" db="EMBL/GenBank/DDBJ databases">
        <title>Cmopartive genomic analysis of Ambrosia Fusariam Clade fungi.</title>
        <authorList>
            <person name="Stajich J.E."/>
            <person name="Carrillo J."/>
            <person name="Kijimoto T."/>
            <person name="Eskalen A."/>
            <person name="O'Donnell K."/>
            <person name="Kasson M."/>
        </authorList>
    </citation>
    <scope>NUCLEOTIDE SEQUENCE [LARGE SCALE GENOMIC DNA]</scope>
    <source>
        <strain evidence="1 2">NRRL 20438</strain>
    </source>
</reference>
<protein>
    <submittedName>
        <fullName evidence="1">Uncharacterized protein</fullName>
    </submittedName>
</protein>